<gene>
    <name evidence="4" type="ORF">BH720_21860</name>
</gene>
<proteinExistence type="predicted"/>
<sequence length="241" mass="27198">MTFQSPLHISDSLLTIGGTRSFVYHGDRIPQTGSVIVVSNHRSFMDAFLLMSALRQPIRFACHHYMGQVPLVSQLVENLGCFPLAAPERRQQHFFEQATHLLQQQQVVGIFPEGAQPMVKKTPAYDLGQFHRGFAHLALRTKVPHLAVLPVAIASIEEDTNSAVPLRLLTLFDPSEPLFQQPGWHPMIIYRRVNLLVGRPYWITQPDRDRYQGKQAKAVVSELSDYCHAEISQLLQAATPQ</sequence>
<dbReference type="RefSeq" id="WP_069969348.1">
    <property type="nucleotide sequence ID" value="NZ_CM124774.1"/>
</dbReference>
<evidence type="ECO:0000256" key="1">
    <source>
        <dbReference type="ARBA" id="ARBA00022679"/>
    </source>
</evidence>
<dbReference type="AlphaFoldDB" id="A0A1E5QEF4"/>
<keyword evidence="2 4" id="KW-0012">Acyltransferase</keyword>
<dbReference type="CDD" id="cd07989">
    <property type="entry name" value="LPLAT_AGPAT-like"/>
    <property type="match status" value="1"/>
</dbReference>
<dbReference type="OrthoDB" id="458442at2"/>
<dbReference type="SUPFAM" id="SSF69593">
    <property type="entry name" value="Glycerol-3-phosphate (1)-acyltransferase"/>
    <property type="match status" value="1"/>
</dbReference>
<comment type="caution">
    <text evidence="4">The sequence shown here is derived from an EMBL/GenBank/DDBJ whole genome shotgun (WGS) entry which is preliminary data.</text>
</comment>
<keyword evidence="1 4" id="KW-0808">Transferase</keyword>
<feature type="domain" description="Phospholipid/glycerol acyltransferase" evidence="3">
    <location>
        <begin position="35"/>
        <end position="156"/>
    </location>
</feature>
<organism evidence="4">
    <name type="scientific">Desertifilum tharense IPPAS B-1220</name>
    <dbReference type="NCBI Taxonomy" id="1781255"/>
    <lineage>
        <taxon>Bacteria</taxon>
        <taxon>Bacillati</taxon>
        <taxon>Cyanobacteriota</taxon>
        <taxon>Cyanophyceae</taxon>
        <taxon>Desertifilales</taxon>
        <taxon>Desertifilaceae</taxon>
        <taxon>Desertifilum</taxon>
    </lineage>
</organism>
<protein>
    <submittedName>
        <fullName evidence="4">Glycerol acyltransferase</fullName>
    </submittedName>
</protein>
<dbReference type="InterPro" id="IPR002123">
    <property type="entry name" value="Plipid/glycerol_acylTrfase"/>
</dbReference>
<dbReference type="GO" id="GO:0006654">
    <property type="term" value="P:phosphatidic acid biosynthetic process"/>
    <property type="evidence" value="ECO:0007669"/>
    <property type="project" value="TreeGrafter"/>
</dbReference>
<dbReference type="PANTHER" id="PTHR10434">
    <property type="entry name" value="1-ACYL-SN-GLYCEROL-3-PHOSPHATE ACYLTRANSFERASE"/>
    <property type="match status" value="1"/>
</dbReference>
<dbReference type="PANTHER" id="PTHR10434:SF66">
    <property type="entry name" value="PHOSPHOLIPID_GLYCEROL ACYLTRANSFERASE DOMAIN-CONTAINING PROTEIN"/>
    <property type="match status" value="1"/>
</dbReference>
<reference evidence="4" key="1">
    <citation type="submission" date="2016-09" db="EMBL/GenBank/DDBJ databases">
        <title>Draft genome of thermotolerant cyanobacterium Desertifilum sp. strain IPPAS B-1220.</title>
        <authorList>
            <person name="Sinetova M.A."/>
            <person name="Bolakhan K."/>
            <person name="Zayadan B.K."/>
            <person name="Mironov K.S."/>
            <person name="Ustinova V."/>
            <person name="Kupriyanova E.V."/>
            <person name="Sidorov R.A."/>
            <person name="Skrypnik A.N."/>
            <person name="Gogoleva N.E."/>
            <person name="Gogolev Y.V."/>
            <person name="Los D.A."/>
        </authorList>
    </citation>
    <scope>NUCLEOTIDE SEQUENCE [LARGE SCALE GENOMIC DNA]</scope>
    <source>
        <strain evidence="4">IPPAS B-1220</strain>
    </source>
</reference>
<dbReference type="STRING" id="1781255.BH720_21860"/>
<name>A0A1E5QEF4_9CYAN</name>
<evidence type="ECO:0000313" key="4">
    <source>
        <dbReference type="EMBL" id="OEJ73038.1"/>
    </source>
</evidence>
<evidence type="ECO:0000259" key="3">
    <source>
        <dbReference type="SMART" id="SM00563"/>
    </source>
</evidence>
<dbReference type="SMART" id="SM00563">
    <property type="entry name" value="PlsC"/>
    <property type="match status" value="1"/>
</dbReference>
<dbReference type="GO" id="GO:0003841">
    <property type="term" value="F:1-acylglycerol-3-phosphate O-acyltransferase activity"/>
    <property type="evidence" value="ECO:0007669"/>
    <property type="project" value="TreeGrafter"/>
</dbReference>
<dbReference type="EMBL" id="MJGC01000100">
    <property type="protein sequence ID" value="OEJ73038.1"/>
    <property type="molecule type" value="Genomic_DNA"/>
</dbReference>
<accession>A0A1E5QEF4</accession>
<evidence type="ECO:0000256" key="2">
    <source>
        <dbReference type="ARBA" id="ARBA00023315"/>
    </source>
</evidence>
<dbReference type="Pfam" id="PF01553">
    <property type="entry name" value="Acyltransferase"/>
    <property type="match status" value="1"/>
</dbReference>